<accession>A0A2P2SZC9</accession>
<dbReference type="OrthoDB" id="429520at2759"/>
<evidence type="ECO:0000256" key="5">
    <source>
        <dbReference type="RuleBase" id="RU004301"/>
    </source>
</evidence>
<dbReference type="EMBL" id="KV460206">
    <property type="protein sequence ID" value="OBU01706.1"/>
    <property type="molecule type" value="Genomic_DNA"/>
</dbReference>
<comment type="similarity">
    <text evidence="2 5">Belongs to the ARPC5 family.</text>
</comment>
<evidence type="ECO:0000256" key="1">
    <source>
        <dbReference type="ARBA" id="ARBA00004245"/>
    </source>
</evidence>
<evidence type="ECO:0000256" key="3">
    <source>
        <dbReference type="ARBA" id="ARBA00022490"/>
    </source>
</evidence>
<reference evidence="7" key="2">
    <citation type="journal article" date="2018" name="Nat. Commun.">
        <title>Extreme sensitivity to ultraviolet light in the fungal pathogen causing white-nose syndrome of bats.</title>
        <authorList>
            <person name="Palmer J.M."/>
            <person name="Drees K.P."/>
            <person name="Foster J.T."/>
            <person name="Lindner D.L."/>
        </authorList>
    </citation>
    <scope>NUCLEOTIDE SEQUENCE [LARGE SCALE GENOMIC DNA]</scope>
    <source>
        <strain evidence="7">UAMH 10579</strain>
    </source>
</reference>
<keyword evidence="3" id="KW-0963">Cytoplasm</keyword>
<dbReference type="Pfam" id="PF04699">
    <property type="entry name" value="P16-Arc"/>
    <property type="match status" value="1"/>
</dbReference>
<keyword evidence="4 5" id="KW-0206">Cytoskeleton</keyword>
<dbReference type="AlphaFoldDB" id="A0A2P2SZC9"/>
<organism evidence="6 7">
    <name type="scientific">Pseudogymnoascus verrucosus</name>
    <dbReference type="NCBI Taxonomy" id="342668"/>
    <lineage>
        <taxon>Eukaryota</taxon>
        <taxon>Fungi</taxon>
        <taxon>Dikarya</taxon>
        <taxon>Ascomycota</taxon>
        <taxon>Pezizomycotina</taxon>
        <taxon>Leotiomycetes</taxon>
        <taxon>Thelebolales</taxon>
        <taxon>Thelebolaceae</taxon>
        <taxon>Pseudogymnoascus</taxon>
    </lineage>
</organism>
<name>A0A2P2SZC9_9PEZI</name>
<proteinExistence type="inferred from homology"/>
<evidence type="ECO:0000256" key="2">
    <source>
        <dbReference type="ARBA" id="ARBA00006084"/>
    </source>
</evidence>
<dbReference type="GeneID" id="28833732"/>
<comment type="function">
    <text evidence="5">Functions as component of the Arp2/3 complex which is involved in regulation of actin polymerization and together with an activating nucleation-promoting factor (NPF) mediates the formation of branched actin networks. Arp2/3 complex plays a critical role in the control of cell morphogenesis via the modulation of cell polarity development.</text>
</comment>
<comment type="subcellular location">
    <subcellularLocation>
        <location evidence="1">Cytoplasm</location>
        <location evidence="1">Cytoskeleton</location>
    </subcellularLocation>
</comment>
<reference evidence="6 7" key="1">
    <citation type="submission" date="2016-03" db="EMBL/GenBank/DDBJ databases">
        <title>Comparative genomics of Pseudogymnoascus destructans, the fungus causing white-nose syndrome of bats.</title>
        <authorList>
            <person name="Palmer J.M."/>
            <person name="Drees K.P."/>
            <person name="Foster J.T."/>
            <person name="Lindner D.L."/>
        </authorList>
    </citation>
    <scope>NUCLEOTIDE SEQUENCE [LARGE SCALE GENOMIC DNA]</scope>
    <source>
        <strain evidence="6 7">UAMH 10579</strain>
    </source>
</reference>
<evidence type="ECO:0000313" key="6">
    <source>
        <dbReference type="EMBL" id="OBU01706.1"/>
    </source>
</evidence>
<dbReference type="Proteomes" id="UP000091956">
    <property type="component" value="Unassembled WGS sequence"/>
</dbReference>
<dbReference type="SUPFAM" id="SSF69103">
    <property type="entry name" value="Arp2/3 complex 16 kDa subunit ARPC5"/>
    <property type="match status" value="1"/>
</dbReference>
<evidence type="ECO:0000256" key="4">
    <source>
        <dbReference type="ARBA" id="ARBA00023212"/>
    </source>
</evidence>
<dbReference type="GO" id="GO:0030833">
    <property type="term" value="P:regulation of actin filament polymerization"/>
    <property type="evidence" value="ECO:0007669"/>
    <property type="project" value="InterPro"/>
</dbReference>
<sequence length="167" mass="17593">MSIIQSHTSASLTDHWRTIDIDALDPESSRNFPIATLAAPPSGPRALDAQSVRGLLRGGDAEGALRGAVGSGVDKDAQLQIVIEVLQSIKAADMTPLLRSVYASEGGSDVLDSLMKYLYAGMAAPTQQRQGESSGAAMSVLLSWHEKVVEVAGLGCVGRVMTDRRTT</sequence>
<evidence type="ECO:0000313" key="7">
    <source>
        <dbReference type="Proteomes" id="UP000091956"/>
    </source>
</evidence>
<dbReference type="RefSeq" id="XP_018135438.1">
    <property type="nucleotide sequence ID" value="XM_018269878.2"/>
</dbReference>
<dbReference type="Gene3D" id="1.25.40.190">
    <property type="entry name" value="Actin-related protein 2/3 complex subunit 5"/>
    <property type="match status" value="1"/>
</dbReference>
<protein>
    <recommendedName>
        <fullName evidence="5">Actin-related protein 2/3 complex subunit 5</fullName>
    </recommendedName>
</protein>
<dbReference type="GO" id="GO:0034314">
    <property type="term" value="P:Arp2/3 complex-mediated actin nucleation"/>
    <property type="evidence" value="ECO:0007669"/>
    <property type="project" value="InterPro"/>
</dbReference>
<dbReference type="STRING" id="342668.A0A2P2SZC9"/>
<dbReference type="PANTHER" id="PTHR12644">
    <property type="entry name" value="ARP2/3 COMPLEX 16 KD SUBUNIT P16-ARC"/>
    <property type="match status" value="1"/>
</dbReference>
<dbReference type="InterPro" id="IPR006789">
    <property type="entry name" value="ARPC5"/>
</dbReference>
<gene>
    <name evidence="6" type="ORF">VE01_00346</name>
</gene>
<dbReference type="GO" id="GO:0005885">
    <property type="term" value="C:Arp2/3 protein complex"/>
    <property type="evidence" value="ECO:0007669"/>
    <property type="project" value="InterPro"/>
</dbReference>
<dbReference type="InterPro" id="IPR036743">
    <property type="entry name" value="ARPC5_sf"/>
</dbReference>
<keyword evidence="7" id="KW-1185">Reference proteome</keyword>